<accession>A0A936ZNM0</accession>
<protein>
    <submittedName>
        <fullName evidence="3">DUF4019 domain-containing protein</fullName>
    </submittedName>
</protein>
<proteinExistence type="predicted"/>
<evidence type="ECO:0000313" key="4">
    <source>
        <dbReference type="Proteomes" id="UP000613011"/>
    </source>
</evidence>
<gene>
    <name evidence="3" type="ORF">JI739_04205</name>
</gene>
<evidence type="ECO:0000256" key="1">
    <source>
        <dbReference type="SAM" id="MobiDB-lite"/>
    </source>
</evidence>
<evidence type="ECO:0000256" key="2">
    <source>
        <dbReference type="SAM" id="SignalP"/>
    </source>
</evidence>
<dbReference type="EMBL" id="JAEQNA010000001">
    <property type="protein sequence ID" value="MBL0419546.1"/>
    <property type="molecule type" value="Genomic_DNA"/>
</dbReference>
<feature type="chain" id="PRO_5037818963" evidence="2">
    <location>
        <begin position="24"/>
        <end position="191"/>
    </location>
</feature>
<reference evidence="3" key="1">
    <citation type="submission" date="2021-01" db="EMBL/GenBank/DDBJ databases">
        <title>Ramlibacter sp. strain AW1 16S ribosomal RNA gene Genome sequencing and assembly.</title>
        <authorList>
            <person name="Kang M."/>
        </authorList>
    </citation>
    <scope>NUCLEOTIDE SEQUENCE</scope>
    <source>
        <strain evidence="3">AW1</strain>
    </source>
</reference>
<dbReference type="InterPro" id="IPR025091">
    <property type="entry name" value="DUF4019"/>
</dbReference>
<dbReference type="AlphaFoldDB" id="A0A936ZNM0"/>
<dbReference type="RefSeq" id="WP_201682566.1">
    <property type="nucleotide sequence ID" value="NZ_JAEQNA010000001.1"/>
</dbReference>
<feature type="compositionally biased region" description="Pro residues" evidence="1">
    <location>
        <begin position="44"/>
        <end position="60"/>
    </location>
</feature>
<keyword evidence="2" id="KW-0732">Signal</keyword>
<feature type="region of interest" description="Disordered" evidence="1">
    <location>
        <begin position="28"/>
        <end position="79"/>
    </location>
</feature>
<feature type="compositionally biased region" description="Low complexity" evidence="1">
    <location>
        <begin position="61"/>
        <end position="79"/>
    </location>
</feature>
<dbReference type="Proteomes" id="UP000613011">
    <property type="component" value="Unassembled WGS sequence"/>
</dbReference>
<organism evidence="3 4">
    <name type="scientific">Ramlibacter aurantiacus</name>
    <dbReference type="NCBI Taxonomy" id="2801330"/>
    <lineage>
        <taxon>Bacteria</taxon>
        <taxon>Pseudomonadati</taxon>
        <taxon>Pseudomonadota</taxon>
        <taxon>Betaproteobacteria</taxon>
        <taxon>Burkholderiales</taxon>
        <taxon>Comamonadaceae</taxon>
        <taxon>Ramlibacter</taxon>
    </lineage>
</organism>
<sequence length="191" mass="19958">MSLLRPHPAALLAALLFTTAASAQLKLPGSAPSRAGSPTLSAPAPAPAPAPVPSPAPSPTATPAAAEAASAGKDVQAMEQAGQQAAAGWLLLLDRRDWGTAWDTAATGFRSSVPLANWMDGIPKVRAPLGALIDRKPLQAIHKNQLQGRPDGDYVTVFFASRFDKKADAQETVTTVRDADGKWRVMGYSVR</sequence>
<evidence type="ECO:0000313" key="3">
    <source>
        <dbReference type="EMBL" id="MBL0419546.1"/>
    </source>
</evidence>
<dbReference type="Pfam" id="PF13211">
    <property type="entry name" value="DUF4019"/>
    <property type="match status" value="1"/>
</dbReference>
<feature type="signal peptide" evidence="2">
    <location>
        <begin position="1"/>
        <end position="23"/>
    </location>
</feature>
<keyword evidence="4" id="KW-1185">Reference proteome</keyword>
<comment type="caution">
    <text evidence="3">The sequence shown here is derived from an EMBL/GenBank/DDBJ whole genome shotgun (WGS) entry which is preliminary data.</text>
</comment>
<name>A0A936ZNM0_9BURK</name>